<gene>
    <name evidence="3" type="ORF">Rhe02_34230</name>
</gene>
<dbReference type="PANTHER" id="PTHR35797">
    <property type="entry name" value="PROTEASE-RELATED"/>
    <property type="match status" value="1"/>
</dbReference>
<reference evidence="3" key="1">
    <citation type="submission" date="2021-01" db="EMBL/GenBank/DDBJ databases">
        <title>Whole genome shotgun sequence of Rhizocola hellebori NBRC 109834.</title>
        <authorList>
            <person name="Komaki H."/>
            <person name="Tamura T."/>
        </authorList>
    </citation>
    <scope>NUCLEOTIDE SEQUENCE</scope>
    <source>
        <strain evidence="3">NBRC 109834</strain>
    </source>
</reference>
<evidence type="ECO:0000313" key="3">
    <source>
        <dbReference type="EMBL" id="GIH05356.1"/>
    </source>
</evidence>
<proteinExistence type="predicted"/>
<dbReference type="Proteomes" id="UP000612899">
    <property type="component" value="Unassembled WGS sequence"/>
</dbReference>
<comment type="caution">
    <text evidence="3">The sequence shown here is derived from an EMBL/GenBank/DDBJ whole genome shotgun (WGS) entry which is preliminary data.</text>
</comment>
<dbReference type="PANTHER" id="PTHR35797:SF1">
    <property type="entry name" value="PROTEASE"/>
    <property type="match status" value="1"/>
</dbReference>
<keyword evidence="1" id="KW-0812">Transmembrane</keyword>
<dbReference type="GO" id="GO:0004175">
    <property type="term" value="F:endopeptidase activity"/>
    <property type="evidence" value="ECO:0007669"/>
    <property type="project" value="UniProtKB-ARBA"/>
</dbReference>
<feature type="transmembrane region" description="Helical" evidence="1">
    <location>
        <begin position="183"/>
        <end position="201"/>
    </location>
</feature>
<organism evidence="3 4">
    <name type="scientific">Rhizocola hellebori</name>
    <dbReference type="NCBI Taxonomy" id="1392758"/>
    <lineage>
        <taxon>Bacteria</taxon>
        <taxon>Bacillati</taxon>
        <taxon>Actinomycetota</taxon>
        <taxon>Actinomycetes</taxon>
        <taxon>Micromonosporales</taxon>
        <taxon>Micromonosporaceae</taxon>
        <taxon>Rhizocola</taxon>
    </lineage>
</organism>
<feature type="transmembrane region" description="Helical" evidence="1">
    <location>
        <begin position="151"/>
        <end position="171"/>
    </location>
</feature>
<feature type="transmembrane region" description="Helical" evidence="1">
    <location>
        <begin position="250"/>
        <end position="267"/>
    </location>
</feature>
<feature type="transmembrane region" description="Helical" evidence="1">
    <location>
        <begin position="110"/>
        <end position="131"/>
    </location>
</feature>
<evidence type="ECO:0000313" key="4">
    <source>
        <dbReference type="Proteomes" id="UP000612899"/>
    </source>
</evidence>
<feature type="transmembrane region" description="Helical" evidence="1">
    <location>
        <begin position="208"/>
        <end position="230"/>
    </location>
</feature>
<keyword evidence="4" id="KW-1185">Reference proteome</keyword>
<dbReference type="EMBL" id="BONY01000018">
    <property type="protein sequence ID" value="GIH05356.1"/>
    <property type="molecule type" value="Genomic_DNA"/>
</dbReference>
<keyword evidence="1" id="KW-1133">Transmembrane helix</keyword>
<keyword evidence="1" id="KW-0472">Membrane</keyword>
<dbReference type="GO" id="GO:0080120">
    <property type="term" value="P:CAAX-box protein maturation"/>
    <property type="evidence" value="ECO:0007669"/>
    <property type="project" value="UniProtKB-ARBA"/>
</dbReference>
<accession>A0A8J3Q7N7</accession>
<feature type="domain" description="CAAX prenyl protease 2/Lysostaphin resistance protein A-like" evidence="2">
    <location>
        <begin position="122"/>
        <end position="220"/>
    </location>
</feature>
<evidence type="ECO:0000259" key="2">
    <source>
        <dbReference type="Pfam" id="PF02517"/>
    </source>
</evidence>
<dbReference type="AlphaFoldDB" id="A0A8J3Q7N7"/>
<dbReference type="InterPro" id="IPR042150">
    <property type="entry name" value="MmRce1-like"/>
</dbReference>
<protein>
    <submittedName>
        <fullName evidence="3">Abortive infection protein</fullName>
    </submittedName>
</protein>
<name>A0A8J3Q7N7_9ACTN</name>
<dbReference type="Pfam" id="PF02517">
    <property type="entry name" value="Rce1-like"/>
    <property type="match status" value="1"/>
</dbReference>
<feature type="transmembrane region" description="Helical" evidence="1">
    <location>
        <begin position="12"/>
        <end position="34"/>
    </location>
</feature>
<dbReference type="InterPro" id="IPR003675">
    <property type="entry name" value="Rce1/LyrA-like_dom"/>
</dbReference>
<evidence type="ECO:0000256" key="1">
    <source>
        <dbReference type="SAM" id="Phobius"/>
    </source>
</evidence>
<sequence>MLWVLEQASGIHILFIAAPVCVAIATFVAARWVWRPASISRATSLVPIRPAGRLLRFCLLAIAIFLSASILTVALNALTGLYPADLTSFSLLRHDFAPQTMGQAGFPFDVALAALAANLLQFALILPLMFYEEWGWRGYLLNRLRDRLGTWPALIAIGLICGAWHLPFFVGPWFSMGPDARQTVIPFTIFCTLFGVLLGLLRLASGSIWPAVAGHAVNNTLVTGFVQVLVADNDAKTNAWLTGLSGWQGWLVLLAAITILTSTGIVARANRDRLASTPDNPPHSRESDPR</sequence>
<feature type="transmembrane region" description="Helical" evidence="1">
    <location>
        <begin position="54"/>
        <end position="78"/>
    </location>
</feature>